<comment type="subcellular location">
    <subcellularLocation>
        <location evidence="1">Membrane</location>
        <topology evidence="1">Multi-pass membrane protein</topology>
    </subcellularLocation>
</comment>
<feature type="transmembrane region" description="Helical" evidence="5">
    <location>
        <begin position="200"/>
        <end position="224"/>
    </location>
</feature>
<feature type="transmembrane region" description="Helical" evidence="5">
    <location>
        <begin position="236"/>
        <end position="257"/>
    </location>
</feature>
<gene>
    <name evidence="6" type="primary">ecfT_26</name>
    <name evidence="6" type="ORF">SDC9_64752</name>
</gene>
<dbReference type="GO" id="GO:0005886">
    <property type="term" value="C:plasma membrane"/>
    <property type="evidence" value="ECO:0007669"/>
    <property type="project" value="UniProtKB-ARBA"/>
</dbReference>
<evidence type="ECO:0000256" key="2">
    <source>
        <dbReference type="ARBA" id="ARBA00022692"/>
    </source>
</evidence>
<dbReference type="EMBL" id="VSSQ01002964">
    <property type="protein sequence ID" value="MPM18343.1"/>
    <property type="molecule type" value="Genomic_DNA"/>
</dbReference>
<feature type="transmembrane region" description="Helical" evidence="5">
    <location>
        <begin position="69"/>
        <end position="92"/>
    </location>
</feature>
<keyword evidence="2 5" id="KW-0812">Transmembrane</keyword>
<evidence type="ECO:0000256" key="4">
    <source>
        <dbReference type="ARBA" id="ARBA00023136"/>
    </source>
</evidence>
<evidence type="ECO:0000256" key="5">
    <source>
        <dbReference type="SAM" id="Phobius"/>
    </source>
</evidence>
<keyword evidence="3 5" id="KW-1133">Transmembrane helix</keyword>
<accession>A0A644XVK7</accession>
<keyword evidence="4 5" id="KW-0472">Membrane</keyword>
<dbReference type="InterPro" id="IPR003339">
    <property type="entry name" value="ABC/ECF_trnsptr_transmembrane"/>
</dbReference>
<evidence type="ECO:0000313" key="6">
    <source>
        <dbReference type="EMBL" id="MPM18343.1"/>
    </source>
</evidence>
<dbReference type="AlphaFoldDB" id="A0A644XVK7"/>
<organism evidence="6">
    <name type="scientific">bioreactor metagenome</name>
    <dbReference type="NCBI Taxonomy" id="1076179"/>
    <lineage>
        <taxon>unclassified sequences</taxon>
        <taxon>metagenomes</taxon>
        <taxon>ecological metagenomes</taxon>
    </lineage>
</organism>
<name>A0A644XVK7_9ZZZZ</name>
<evidence type="ECO:0000256" key="3">
    <source>
        <dbReference type="ARBA" id="ARBA00022989"/>
    </source>
</evidence>
<feature type="transmembrane region" description="Helical" evidence="5">
    <location>
        <begin position="98"/>
        <end position="117"/>
    </location>
</feature>
<protein>
    <submittedName>
        <fullName evidence="6">Energy-coupling factor transporter transmembrane protein EcfT</fullName>
    </submittedName>
</protein>
<reference evidence="6" key="1">
    <citation type="submission" date="2019-08" db="EMBL/GenBank/DDBJ databases">
        <authorList>
            <person name="Kucharzyk K."/>
            <person name="Murdoch R.W."/>
            <person name="Higgins S."/>
            <person name="Loffler F."/>
        </authorList>
    </citation>
    <scope>NUCLEOTIDE SEQUENCE</scope>
</reference>
<evidence type="ECO:0000256" key="1">
    <source>
        <dbReference type="ARBA" id="ARBA00004141"/>
    </source>
</evidence>
<feature type="transmembrane region" description="Helical" evidence="5">
    <location>
        <begin position="32"/>
        <end position="57"/>
    </location>
</feature>
<proteinExistence type="predicted"/>
<sequence length="269" mass="29559">MNPLCLAVSLVCVCGYSASLRGKKSLLKRLAYLVPMAALAIFISAAFNHAGVTSLLYLPSGNPLTLESILYGVASAAMLTAMLLWFSCYGAAMTSDKFIYLFGRIIPALSLVLSMSLRFVPKFKAQYAAAADGERALRGDASQGPILARLKRAAAILSIVVTWALDNAVETADSMKSRGYGLPHRSSFSIYRFEERDRYLMLWLTFCGLYITSGWLCGGFYFRYFPSVKWGAAGPFGLSFLLCYLALCLTPIILNVLEARKWTRLKSKA</sequence>
<comment type="caution">
    <text evidence="6">The sequence shown here is derived from an EMBL/GenBank/DDBJ whole genome shotgun (WGS) entry which is preliminary data.</text>
</comment>
<dbReference type="CDD" id="cd16914">
    <property type="entry name" value="EcfT"/>
    <property type="match status" value="1"/>
</dbReference>